<keyword evidence="3" id="KW-1185">Reference proteome</keyword>
<feature type="region of interest" description="Disordered" evidence="1">
    <location>
        <begin position="74"/>
        <end position="108"/>
    </location>
</feature>
<name>A0A2K3DFJ8_CHLRE</name>
<feature type="region of interest" description="Disordered" evidence="1">
    <location>
        <begin position="606"/>
        <end position="633"/>
    </location>
</feature>
<dbReference type="KEGG" id="cre:CHLRE_09g410350v5"/>
<dbReference type="Proteomes" id="UP000006906">
    <property type="component" value="Chromosome 9"/>
</dbReference>
<evidence type="ECO:0000313" key="3">
    <source>
        <dbReference type="Proteomes" id="UP000006906"/>
    </source>
</evidence>
<feature type="region of interest" description="Disordered" evidence="1">
    <location>
        <begin position="1"/>
        <end position="27"/>
    </location>
</feature>
<accession>A0A2K3DFJ8</accession>
<dbReference type="RefSeq" id="XP_042921553.1">
    <property type="nucleotide sequence ID" value="XM_043066257.1"/>
</dbReference>
<gene>
    <name evidence="2" type="ORF">CHLRE_09g410350v5</name>
</gene>
<sequence>MRTSSAAAAAGARARATPVAKPAAPAGPVPCHGPSLTHLWPILGPNPKLLRPSHSSTGPAASCRRVLLRACGGGSSGGGGGGGGPRRWRPHGGGDGDGDGGPSGSDGSGSFGVQAAAAAARTWVLTAVGAAAFLAGLGIASPAAAASGAASFPPAARASRGATAPPPPPPPAAAATPLSGAAAASSSSSSSEPIADGAASTDAISRLRRLMREAFASLTELGARVEGLEAAAGAAAAAAEAGDGLVIPMEGFAVAPYARALAGGSDLRLRCRAQVSGTVDAPVLMPLLLAASAPEPGDGGDEFGVDGASVGAISYIAPPPLPAALRLPALAAAAGVGNPAAPALRLRIQSMWGGPSTSQTSQEAATGPGGGGAASAADGVVAIDALGGWQGGGGDGGGGAATTAAGPHPMRVTAHLQLATAAAAATAGMGLAPPPPLASGLLSSSGSGAAAAAAGLESLVIERLVMKADPHPALRLLAASRGALENVARNVNPFAAAAGLPRGLTSAMRRGHDLDATRAGGLGAAAAAAAGDLSLAFGAFVPQPQPNALLGAGAASCGGGGGGGGVGGGAGWGSGAGAASGGGLVTCGQLSLHRSRRVALSGVFSSASDGGGGDGASDGGSGSGGGGGSQRGVVGAWQLGDRATVAAWYGTGSSSGSGSESGSGFMPPTWIRVAGAGDQGGGGAAVGGDSDTGEEGPLGAWAEAGPVSVSPPRPRPGSRGKAAGGVSGGGWRLRERRAGVRLALLPDEESGRSYGLCVSHRREELLLQPAAAAAAVAGGGADGGSSSSSSSVVGGTWVVEASAAVPVAHGVLLNPGVVLLRRGAAGVGSSTVLCAAANATWSF</sequence>
<reference evidence="2 3" key="1">
    <citation type="journal article" date="2007" name="Science">
        <title>The Chlamydomonas genome reveals the evolution of key animal and plant functions.</title>
        <authorList>
            <person name="Merchant S.S."/>
            <person name="Prochnik S.E."/>
            <person name="Vallon O."/>
            <person name="Harris E.H."/>
            <person name="Karpowicz S.J."/>
            <person name="Witman G.B."/>
            <person name="Terry A."/>
            <person name="Salamov A."/>
            <person name="Fritz-Laylin L.K."/>
            <person name="Marechal-Drouard L."/>
            <person name="Marshall W.F."/>
            <person name="Qu L.H."/>
            <person name="Nelson D.R."/>
            <person name="Sanderfoot A.A."/>
            <person name="Spalding M.H."/>
            <person name="Kapitonov V.V."/>
            <person name="Ren Q."/>
            <person name="Ferris P."/>
            <person name="Lindquist E."/>
            <person name="Shapiro H."/>
            <person name="Lucas S.M."/>
            <person name="Grimwood J."/>
            <person name="Schmutz J."/>
            <person name="Cardol P."/>
            <person name="Cerutti H."/>
            <person name="Chanfreau G."/>
            <person name="Chen C.L."/>
            <person name="Cognat V."/>
            <person name="Croft M.T."/>
            <person name="Dent R."/>
            <person name="Dutcher S."/>
            <person name="Fernandez E."/>
            <person name="Fukuzawa H."/>
            <person name="Gonzalez-Ballester D."/>
            <person name="Gonzalez-Halphen D."/>
            <person name="Hallmann A."/>
            <person name="Hanikenne M."/>
            <person name="Hippler M."/>
            <person name="Inwood W."/>
            <person name="Jabbari K."/>
            <person name="Kalanon M."/>
            <person name="Kuras R."/>
            <person name="Lefebvre P.A."/>
            <person name="Lemaire S.D."/>
            <person name="Lobanov A.V."/>
            <person name="Lohr M."/>
            <person name="Manuell A."/>
            <person name="Meier I."/>
            <person name="Mets L."/>
            <person name="Mittag M."/>
            <person name="Mittelmeier T."/>
            <person name="Moroney J.V."/>
            <person name="Moseley J."/>
            <person name="Napoli C."/>
            <person name="Nedelcu A.M."/>
            <person name="Niyogi K."/>
            <person name="Novoselov S.V."/>
            <person name="Paulsen I.T."/>
            <person name="Pazour G."/>
            <person name="Purton S."/>
            <person name="Ral J.P."/>
            <person name="Riano-Pachon D.M."/>
            <person name="Riekhof W."/>
            <person name="Rymarquis L."/>
            <person name="Schroda M."/>
            <person name="Stern D."/>
            <person name="Umen J."/>
            <person name="Willows R."/>
            <person name="Wilson N."/>
            <person name="Zimmer S.L."/>
            <person name="Allmer J."/>
            <person name="Balk J."/>
            <person name="Bisova K."/>
            <person name="Chen C.J."/>
            <person name="Elias M."/>
            <person name="Gendler K."/>
            <person name="Hauser C."/>
            <person name="Lamb M.R."/>
            <person name="Ledford H."/>
            <person name="Long J.C."/>
            <person name="Minagawa J."/>
            <person name="Page M.D."/>
            <person name="Pan J."/>
            <person name="Pootakham W."/>
            <person name="Roje S."/>
            <person name="Rose A."/>
            <person name="Stahlberg E."/>
            <person name="Terauchi A.M."/>
            <person name="Yang P."/>
            <person name="Ball S."/>
            <person name="Bowler C."/>
            <person name="Dieckmann C.L."/>
            <person name="Gladyshev V.N."/>
            <person name="Green P."/>
            <person name="Jorgensen R."/>
            <person name="Mayfield S."/>
            <person name="Mueller-Roeber B."/>
            <person name="Rajamani S."/>
            <person name="Sayre R.T."/>
            <person name="Brokstein P."/>
            <person name="Dubchak I."/>
            <person name="Goodstein D."/>
            <person name="Hornick L."/>
            <person name="Huang Y.W."/>
            <person name="Jhaveri J."/>
            <person name="Luo Y."/>
            <person name="Martinez D."/>
            <person name="Ngau W.C."/>
            <person name="Otillar B."/>
            <person name="Poliakov A."/>
            <person name="Porter A."/>
            <person name="Szajkowski L."/>
            <person name="Werner G."/>
            <person name="Zhou K."/>
            <person name="Grigoriev I.V."/>
            <person name="Rokhsar D.S."/>
            <person name="Grossman A.R."/>
        </authorList>
    </citation>
    <scope>NUCLEOTIDE SEQUENCE [LARGE SCALE GENOMIC DNA]</scope>
    <source>
        <strain evidence="3">CC-503</strain>
    </source>
</reference>
<dbReference type="AlphaFoldDB" id="A0A2K3DFJ8"/>
<feature type="region of interest" description="Disordered" evidence="1">
    <location>
        <begin position="352"/>
        <end position="373"/>
    </location>
</feature>
<organism evidence="2 3">
    <name type="scientific">Chlamydomonas reinhardtii</name>
    <name type="common">Chlamydomonas smithii</name>
    <dbReference type="NCBI Taxonomy" id="3055"/>
    <lineage>
        <taxon>Eukaryota</taxon>
        <taxon>Viridiplantae</taxon>
        <taxon>Chlorophyta</taxon>
        <taxon>core chlorophytes</taxon>
        <taxon>Chlorophyceae</taxon>
        <taxon>CS clade</taxon>
        <taxon>Chlamydomonadales</taxon>
        <taxon>Chlamydomonadaceae</taxon>
        <taxon>Chlamydomonas</taxon>
    </lineage>
</organism>
<feature type="region of interest" description="Disordered" evidence="1">
    <location>
        <begin position="652"/>
        <end position="730"/>
    </location>
</feature>
<dbReference type="Gramene" id="PNW79310">
    <property type="protein sequence ID" value="PNW79310"/>
    <property type="gene ID" value="CHLRE_09g410350v5"/>
</dbReference>
<dbReference type="OrthoDB" id="552683at2759"/>
<feature type="compositionally biased region" description="Gly residues" evidence="1">
    <location>
        <begin position="677"/>
        <end position="686"/>
    </location>
</feature>
<protein>
    <submittedName>
        <fullName evidence="2">Uncharacterized protein</fullName>
    </submittedName>
</protein>
<proteinExistence type="predicted"/>
<evidence type="ECO:0000313" key="2">
    <source>
        <dbReference type="EMBL" id="PNW79310.1"/>
    </source>
</evidence>
<evidence type="ECO:0000256" key="1">
    <source>
        <dbReference type="SAM" id="MobiDB-lite"/>
    </source>
</evidence>
<feature type="region of interest" description="Disordered" evidence="1">
    <location>
        <begin position="155"/>
        <end position="197"/>
    </location>
</feature>
<feature type="compositionally biased region" description="Low complexity" evidence="1">
    <location>
        <begin position="173"/>
        <end position="191"/>
    </location>
</feature>
<dbReference type="GeneID" id="5722276"/>
<feature type="compositionally biased region" description="Gly residues" evidence="1">
    <location>
        <begin position="609"/>
        <end position="630"/>
    </location>
</feature>
<dbReference type="EMBL" id="CM008970">
    <property type="protein sequence ID" value="PNW79310.1"/>
    <property type="molecule type" value="Genomic_DNA"/>
</dbReference>
<dbReference type="InParanoid" id="A0A2K3DFJ8"/>